<dbReference type="Gene3D" id="3.30.450.90">
    <property type="match status" value="1"/>
</dbReference>
<name>A0A4V6RZ00_9MICO</name>
<dbReference type="SMART" id="SM00382">
    <property type="entry name" value="AAA"/>
    <property type="match status" value="1"/>
</dbReference>
<keyword evidence="4" id="KW-1185">Reference proteome</keyword>
<protein>
    <submittedName>
        <fullName evidence="3">Type IV pilus twitching motility protein PilT</fullName>
    </submittedName>
</protein>
<reference evidence="3 4" key="1">
    <citation type="submission" date="2019-04" db="EMBL/GenBank/DDBJ databases">
        <authorList>
            <person name="Jiang L."/>
        </authorList>
    </citation>
    <scope>NUCLEOTIDE SEQUENCE [LARGE SCALE GENOMIC DNA]</scope>
    <source>
        <strain evidence="3 4">YIM 131853</strain>
    </source>
</reference>
<sequence>MTSTISTQTSPVSTLDAVEELHAALEHLALHAGSDLHVVADSKPMARIDGSLNPIDGWPAWSADFVAEMLTSILTAAQLARFEEELELDFAYSLPDGARFRVNIYRQRGKLGAAFRLIPSVIVPLAELGLPAAVSQFAGLQRGLVLVTGPTGSGKSTTLASLVHLASQTRAAHIMTIEDPIEFVHTSGTSLINQREVGTDTYSHATAIRQALRQDPDIILLGELRDIETISAALTAAETGHLVFATLHTQSAAQTVDRIIDAFPADQQDQVRQMLALTLKGVVSQTLVKKSTGSGRMLAAEVLVVNSAASAMIREGKAHQIGSIMESGRDLGMQTMDQHLSALVDADLVEVETAVEYATEPAALRSRLNRAVPIADGEDFYALLIDEPAPAHRAPTQRRAG</sequence>
<proteinExistence type="inferred from homology"/>
<dbReference type="CDD" id="cd01131">
    <property type="entry name" value="PilT"/>
    <property type="match status" value="1"/>
</dbReference>
<feature type="domain" description="Bacterial type II secretion system protein E" evidence="2">
    <location>
        <begin position="212"/>
        <end position="226"/>
    </location>
</feature>
<dbReference type="Gene3D" id="3.40.50.300">
    <property type="entry name" value="P-loop containing nucleotide triphosphate hydrolases"/>
    <property type="match status" value="1"/>
</dbReference>
<gene>
    <name evidence="3" type="ORF">E6C64_13320</name>
</gene>
<evidence type="ECO:0000313" key="3">
    <source>
        <dbReference type="EMBL" id="THG29647.1"/>
    </source>
</evidence>
<dbReference type="EMBL" id="SSSM01000005">
    <property type="protein sequence ID" value="THG29647.1"/>
    <property type="molecule type" value="Genomic_DNA"/>
</dbReference>
<dbReference type="PANTHER" id="PTHR30486">
    <property type="entry name" value="TWITCHING MOTILITY PROTEIN PILT"/>
    <property type="match status" value="1"/>
</dbReference>
<dbReference type="Proteomes" id="UP000309133">
    <property type="component" value="Unassembled WGS sequence"/>
</dbReference>
<comment type="similarity">
    <text evidence="1">Belongs to the GSP E family.</text>
</comment>
<dbReference type="InterPro" id="IPR006321">
    <property type="entry name" value="PilT/PilU"/>
</dbReference>
<dbReference type="InterPro" id="IPR027417">
    <property type="entry name" value="P-loop_NTPase"/>
</dbReference>
<dbReference type="Pfam" id="PF00437">
    <property type="entry name" value="T2SSE"/>
    <property type="match status" value="1"/>
</dbReference>
<comment type="caution">
    <text evidence="3">The sequence shown here is derived from an EMBL/GenBank/DDBJ whole genome shotgun (WGS) entry which is preliminary data.</text>
</comment>
<dbReference type="SUPFAM" id="SSF52540">
    <property type="entry name" value="P-loop containing nucleoside triphosphate hydrolases"/>
    <property type="match status" value="1"/>
</dbReference>
<dbReference type="OrthoDB" id="9805147at2"/>
<dbReference type="RefSeq" id="WP_136427976.1">
    <property type="nucleotide sequence ID" value="NZ_SSSM01000005.1"/>
</dbReference>
<evidence type="ECO:0000259" key="2">
    <source>
        <dbReference type="PROSITE" id="PS00662"/>
    </source>
</evidence>
<accession>A0A4V6RZ00</accession>
<dbReference type="GO" id="GO:0016887">
    <property type="term" value="F:ATP hydrolysis activity"/>
    <property type="evidence" value="ECO:0007669"/>
    <property type="project" value="InterPro"/>
</dbReference>
<evidence type="ECO:0000313" key="4">
    <source>
        <dbReference type="Proteomes" id="UP000309133"/>
    </source>
</evidence>
<dbReference type="NCBIfam" id="TIGR01420">
    <property type="entry name" value="pilT_fam"/>
    <property type="match status" value="1"/>
</dbReference>
<dbReference type="PROSITE" id="PS00662">
    <property type="entry name" value="T2SP_E"/>
    <property type="match status" value="1"/>
</dbReference>
<dbReference type="InterPro" id="IPR003593">
    <property type="entry name" value="AAA+_ATPase"/>
</dbReference>
<dbReference type="InterPro" id="IPR050921">
    <property type="entry name" value="T4SS_GSP_E_ATPase"/>
</dbReference>
<dbReference type="InterPro" id="IPR001482">
    <property type="entry name" value="T2SS/T4SS_dom"/>
</dbReference>
<evidence type="ECO:0000256" key="1">
    <source>
        <dbReference type="ARBA" id="ARBA00006611"/>
    </source>
</evidence>
<dbReference type="GO" id="GO:0005524">
    <property type="term" value="F:ATP binding"/>
    <property type="evidence" value="ECO:0007669"/>
    <property type="project" value="InterPro"/>
</dbReference>
<organism evidence="3 4">
    <name type="scientific">Naasia lichenicola</name>
    <dbReference type="NCBI Taxonomy" id="2565933"/>
    <lineage>
        <taxon>Bacteria</taxon>
        <taxon>Bacillati</taxon>
        <taxon>Actinomycetota</taxon>
        <taxon>Actinomycetes</taxon>
        <taxon>Micrococcales</taxon>
        <taxon>Microbacteriaceae</taxon>
        <taxon>Naasia</taxon>
    </lineage>
</organism>
<dbReference type="AlphaFoldDB" id="A0A4V6RZ00"/>